<feature type="transmembrane region" description="Helical" evidence="12">
    <location>
        <begin position="557"/>
        <end position="576"/>
    </location>
</feature>
<dbReference type="GO" id="GO:0005737">
    <property type="term" value="C:cytoplasm"/>
    <property type="evidence" value="ECO:0007669"/>
    <property type="project" value="TreeGrafter"/>
</dbReference>
<feature type="transmembrane region" description="Helical" evidence="12">
    <location>
        <begin position="1127"/>
        <end position="1148"/>
    </location>
</feature>
<feature type="transmembrane region" description="Helical" evidence="12">
    <location>
        <begin position="680"/>
        <end position="702"/>
    </location>
</feature>
<feature type="region of interest" description="Disordered" evidence="11">
    <location>
        <begin position="810"/>
        <end position="837"/>
    </location>
</feature>
<feature type="transmembrane region" description="Helical" evidence="12">
    <location>
        <begin position="1384"/>
        <end position="1407"/>
    </location>
</feature>
<keyword evidence="9 10" id="KW-0807">Transducer</keyword>
<dbReference type="CDD" id="cd15187">
    <property type="entry name" value="7tmA_CCR8"/>
    <property type="match status" value="1"/>
</dbReference>
<feature type="transmembrane region" description="Helical" evidence="12">
    <location>
        <begin position="630"/>
        <end position="650"/>
    </location>
</feature>
<feature type="domain" description="G-protein coupled receptors family 1 profile" evidence="13">
    <location>
        <begin position="536"/>
        <end position="784"/>
    </location>
</feature>
<evidence type="ECO:0000256" key="8">
    <source>
        <dbReference type="ARBA" id="ARBA00023170"/>
    </source>
</evidence>
<dbReference type="PRINTS" id="PR00237">
    <property type="entry name" value="GPCRRHODOPSN"/>
</dbReference>
<keyword evidence="4 12" id="KW-1133">Transmembrane helix</keyword>
<dbReference type="Pfam" id="PF00001">
    <property type="entry name" value="7tm_1"/>
    <property type="match status" value="3"/>
</dbReference>
<comment type="subcellular location">
    <subcellularLocation>
        <location evidence="1">Cell membrane</location>
        <topology evidence="1">Multi-pass membrane protein</topology>
    </subcellularLocation>
</comment>
<evidence type="ECO:0000313" key="15">
    <source>
        <dbReference type="EMBL" id="KAI1242896.1"/>
    </source>
</evidence>
<dbReference type="InterPro" id="IPR002236">
    <property type="entry name" value="Chemokine_CCR1"/>
</dbReference>
<dbReference type="GO" id="GO:0019957">
    <property type="term" value="F:C-C chemokine binding"/>
    <property type="evidence" value="ECO:0007669"/>
    <property type="project" value="TreeGrafter"/>
</dbReference>
<evidence type="ECO:0000256" key="12">
    <source>
        <dbReference type="SAM" id="Phobius"/>
    </source>
</evidence>
<comment type="caution">
    <text evidence="14">The sequence shown here is derived from an EMBL/GenBank/DDBJ whole genome shotgun (WGS) entry which is preliminary data.</text>
</comment>
<evidence type="ECO:0000313" key="14">
    <source>
        <dbReference type="EMBL" id="KAG0121564.1"/>
    </source>
</evidence>
<dbReference type="CDD" id="cd15184">
    <property type="entry name" value="7tmA_CCR5_CCR2"/>
    <property type="match status" value="1"/>
</dbReference>
<evidence type="ECO:0000256" key="9">
    <source>
        <dbReference type="ARBA" id="ARBA00023224"/>
    </source>
</evidence>
<dbReference type="InterPro" id="IPR000355">
    <property type="entry name" value="Chemokine_rcpt"/>
</dbReference>
<evidence type="ECO:0000256" key="5">
    <source>
        <dbReference type="ARBA" id="ARBA00023040"/>
    </source>
</evidence>
<keyword evidence="16" id="KW-1185">Reference proteome</keyword>
<feature type="transmembrane region" description="Helical" evidence="12">
    <location>
        <begin position="596"/>
        <end position="618"/>
    </location>
</feature>
<keyword evidence="5 10" id="KW-0297">G-protein coupled receptor</keyword>
<proteinExistence type="inferred from homology"/>
<dbReference type="PRINTS" id="PR01106">
    <property type="entry name" value="CHEMOKINER1"/>
</dbReference>
<dbReference type="GO" id="GO:0006954">
    <property type="term" value="P:inflammatory response"/>
    <property type="evidence" value="ECO:0007669"/>
    <property type="project" value="InterPro"/>
</dbReference>
<feature type="transmembrane region" description="Helical" evidence="12">
    <location>
        <begin position="995"/>
        <end position="1016"/>
    </location>
</feature>
<dbReference type="GO" id="GO:0007204">
    <property type="term" value="P:positive regulation of cytosolic calcium ion concentration"/>
    <property type="evidence" value="ECO:0007669"/>
    <property type="project" value="TreeGrafter"/>
</dbReference>
<keyword evidence="2" id="KW-1003">Cell membrane</keyword>
<name>A0A835TZ64_9PASS</name>
<reference evidence="15 16" key="2">
    <citation type="journal article" date="2021" name="J. Hered.">
        <title>Feather Gene Expression Elucidates the Developmental Basis of Plumage Iridescence in African Starlings.</title>
        <authorList>
            <person name="Rubenstein D.R."/>
            <person name="Corvelo A."/>
            <person name="MacManes M.D."/>
            <person name="Maia R."/>
            <person name="Narzisi G."/>
            <person name="Rousaki A."/>
            <person name="Vandenabeele P."/>
            <person name="Shawkey M.D."/>
            <person name="Solomon J."/>
        </authorList>
    </citation>
    <scope>NUCLEOTIDE SEQUENCE [LARGE SCALE GENOMIC DNA]</scope>
    <source>
        <strain evidence="15">SS15</strain>
    </source>
</reference>
<evidence type="ECO:0000256" key="11">
    <source>
        <dbReference type="SAM" id="MobiDB-lite"/>
    </source>
</evidence>
<evidence type="ECO:0000256" key="4">
    <source>
        <dbReference type="ARBA" id="ARBA00022989"/>
    </source>
</evidence>
<dbReference type="GO" id="GO:0006955">
    <property type="term" value="P:immune response"/>
    <property type="evidence" value="ECO:0007669"/>
    <property type="project" value="InterPro"/>
</dbReference>
<evidence type="ECO:0000259" key="13">
    <source>
        <dbReference type="PROSITE" id="PS50262"/>
    </source>
</evidence>
<dbReference type="FunFam" id="1.20.1070.10:FF:000026">
    <property type="entry name" value="C-C chemokine receptor type 5"/>
    <property type="match status" value="3"/>
</dbReference>
<evidence type="ECO:0000256" key="3">
    <source>
        <dbReference type="ARBA" id="ARBA00022692"/>
    </source>
</evidence>
<reference evidence="15" key="3">
    <citation type="submission" date="2022-01" db="EMBL/GenBank/DDBJ databases">
        <authorList>
            <person name="Rubenstein D.R."/>
        </authorList>
    </citation>
    <scope>NUCLEOTIDE SEQUENCE</scope>
    <source>
        <strain evidence="15">SS15</strain>
        <tissue evidence="15">Liver</tissue>
    </source>
</reference>
<feature type="transmembrane region" description="Helical" evidence="12">
    <location>
        <begin position="723"/>
        <end position="744"/>
    </location>
</feature>
<feature type="transmembrane region" description="Helical" evidence="12">
    <location>
        <begin position="1549"/>
        <end position="1566"/>
    </location>
</feature>
<feature type="transmembrane region" description="Helical" evidence="12">
    <location>
        <begin position="1352"/>
        <end position="1372"/>
    </location>
</feature>
<evidence type="ECO:0000256" key="7">
    <source>
        <dbReference type="ARBA" id="ARBA00023157"/>
    </source>
</evidence>
<dbReference type="GO" id="GO:0060326">
    <property type="term" value="P:cell chemotaxis"/>
    <property type="evidence" value="ECO:0007669"/>
    <property type="project" value="TreeGrafter"/>
</dbReference>
<dbReference type="OrthoDB" id="9876908at2759"/>
<dbReference type="PANTHER" id="PTHR10489:SF686">
    <property type="entry name" value="C-C CHEMOKINE RECEPTOR TYPE 5"/>
    <property type="match status" value="1"/>
</dbReference>
<feature type="transmembrane region" description="Helical" evidence="12">
    <location>
        <begin position="1086"/>
        <end position="1106"/>
    </location>
</feature>
<dbReference type="EMBL" id="JADDUC020000001">
    <property type="protein sequence ID" value="KAI1242896.1"/>
    <property type="molecule type" value="Genomic_DNA"/>
</dbReference>
<comment type="similarity">
    <text evidence="10">Belongs to the G-protein coupled receptor 1 family.</text>
</comment>
<dbReference type="PANTHER" id="PTHR10489">
    <property type="entry name" value="CELL ADHESION MOLECULE"/>
    <property type="match status" value="1"/>
</dbReference>
<evidence type="ECO:0000256" key="2">
    <source>
        <dbReference type="ARBA" id="ARBA00022475"/>
    </source>
</evidence>
<organism evidence="14">
    <name type="scientific">Lamprotornis superbus</name>
    <dbReference type="NCBI Taxonomy" id="245042"/>
    <lineage>
        <taxon>Eukaryota</taxon>
        <taxon>Metazoa</taxon>
        <taxon>Chordata</taxon>
        <taxon>Craniata</taxon>
        <taxon>Vertebrata</taxon>
        <taxon>Euteleostomi</taxon>
        <taxon>Archelosauria</taxon>
        <taxon>Archosauria</taxon>
        <taxon>Dinosauria</taxon>
        <taxon>Saurischia</taxon>
        <taxon>Theropoda</taxon>
        <taxon>Coelurosauria</taxon>
        <taxon>Aves</taxon>
        <taxon>Neognathae</taxon>
        <taxon>Neoaves</taxon>
        <taxon>Telluraves</taxon>
        <taxon>Australaves</taxon>
        <taxon>Passeriformes</taxon>
        <taxon>Sturnidae</taxon>
        <taxon>Lamprotornis</taxon>
    </lineage>
</organism>
<sequence length="1955" mass="219229">MSTPGKHVREHFWLPEFNAIRGAPTQVTRATFVHASTSSPAAELRCKEQTFSPDLPAGTCGAVQCSGIKDALGKPPAVPAEAASSLGKRQPSTKDVGNAKHLVLELCSSLSVLQGAAKALTSRFGRSYRRIVPAVTAEGSRVRSACVGHAEAVSQMLPTSQRLLEVTQACTGLTGHSCDWAVADASDSDWALPHHLCLHRLDWHLSRAGPLLRAGKVKSLLVAAGQLHTQLAMQAMELDSLGQCGAAEEEVALEHLRAQNKEIGSRLVSPQHATGLCSIAEPVLAKADKQLRAGVSLLVQCNVHAVATKEPEWMSGQQQEAAACPAASSPQPVAQPCTTQLCLAQCWDQSHGWGSCNWVLLVQGHPAVVAMVAVATFALSQCGQCQDSEKVSGTIQVIQAQLIADMKEIGNVYLSSFLHQIFSSECSREVQHACILQHPTSVNTLVIENLLFAFKPILYLAAAHSTAAYHQILAFCTSEVKVSEMNPTSQFLGTTEYDYGYDENTAPCNEGNNFRRFKSLLLPILYCLVFVFCLMGNSLVLWVLLTRKRLTTMTDICLLNLAASDLLFVLPLPFQAHYASDQWVFGNAMCKIMAGIYYTGFYSSIFFITLMSIDRYIAIVHAVYAMRIRTATCGIIISLILWLVAGLASVPNIMFSQELEIEQALQCVPTYPPGDNTWKVVFQFAANVLGLLIPFSILVCCYTQILKNLQKCKNQNKVKAIKMIFIIVIVFFLFWTPFNIALFLDSLQSLHIINDCKASSQIALALQVTETISFIHCCLNPIIYAFAGVTFKAHLKGLLQSCGRALSSPARGAGAGQGSPVPPTVPKPKQKGQRDCAPTSFQSYLKPLPLPAPALGSIKDPVFAILNQTNTADFPLFNTHNSTDQYTMGNETTDFTDWPLTTEFDYGDSTPCMGTEEKHFAANFLPPLYSLVVIFGLTGNMLVVLILVKYKRLKSMTDIYLLNLAISDLLFVFSLPFWAYYAVHDWIFGEALCRILSGVYLLGFYSGIFFIILLTLDRYLAIVHAVFALKARTVTYGILASIVTWAVAVLISVPGVVFHKTQKESSGYTCSAHYPSDSTVSWKHSYILKMNILGLVVPMLIMIFSYSQILKTLLRSKNEKKQKAVKLIFVIMIFYFIFWTPFHISSFLHTFQNSLFIPDCELKGQLEKAIQVTETISMIHCCINPVIYVFVGEKFRAYLYTFFRKHVAPHLCKKCPGLYREKLERVSSTFTQSTAEHDISTGLYSTIKSFPVKERNSRDMGLAKKRKEEHSRQFPTSNCKECRHVMQMPKLTANLFKVHQWSVENKKCLSQKQPWDLNFTDWPLTTEFDYSDSTPCPATEEKHFAANFLPPLYSLVVIFGLTGNMLVVLILVKYKRLKSMTDIYLLNLAISDLLFVFSLPFWAYYAVHDWIFGEALCRILSGVYLLGFYSGIFFIILLTLDRYLAIVHAVFALKARTVTYGILASVVTWAVAVLISVPGVVFHKTQKESSGYTCNAHYPSEQRNAWKQFLTLKMNILGLLIPMLIMICSYTQIIKTLLQCRNEKKHKAVRLIFLIMIIYFFFWAPYNICILLRDFQGAFSISTCEGNGQLHKAIQVTETISMIHCCINPIIYAFAGEKFRKYLQRFFRKQIAVHLSKFCPVFYADTAERASSTYTQSTGEQEVSAAFFYISPKRYGIGQLWRLEIKSEYSVCCSYPEGNFCFPTSQDSLLNNIFKEENVSKSLQEILQWEVLVKAGSETGKSLLIKPLVLSYLFCHIKHHFGTMSTWEIFSCTLFFKALCINYFLDFVYAFKMELLLGLENTLPLGNYFLWRALMPDTVMHLSQPFRSKAQQQNVRGHTDKLSERHVKTVLILLQCGPLIMDLSKQQAASGGKRWKRDWWPSALAAYQEFPSLHWKGITLQHMKTSHISATAMNCDPHSRRQLKTQTAQKNEKENKFLFITLKEQAGQNWGFTSG</sequence>
<feature type="transmembrane region" description="Helical" evidence="12">
    <location>
        <begin position="1460"/>
        <end position="1482"/>
    </location>
</feature>
<dbReference type="Gene3D" id="1.20.1070.10">
    <property type="entry name" value="Rhodopsin 7-helix transmembrane proteins"/>
    <property type="match status" value="3"/>
</dbReference>
<dbReference type="InterPro" id="IPR000276">
    <property type="entry name" value="GPCR_Rhodpsn"/>
</dbReference>
<feature type="transmembrane region" description="Helical" evidence="12">
    <location>
        <begin position="1036"/>
        <end position="1058"/>
    </location>
</feature>
<dbReference type="SUPFAM" id="SSF81321">
    <property type="entry name" value="Family A G protein-coupled receptor-like"/>
    <property type="match status" value="3"/>
</dbReference>
<keyword evidence="6 12" id="KW-0472">Membrane</keyword>
<dbReference type="Proteomes" id="UP000618051">
    <property type="component" value="Unassembled WGS sequence"/>
</dbReference>
<keyword evidence="8 10" id="KW-0675">Receptor</keyword>
<dbReference type="GO" id="GO:0090026">
    <property type="term" value="P:positive regulation of monocyte chemotaxis"/>
    <property type="evidence" value="ECO:0007669"/>
    <property type="project" value="InterPro"/>
</dbReference>
<accession>A0A835TZ64</accession>
<dbReference type="PROSITE" id="PS50262">
    <property type="entry name" value="G_PROTEIN_RECEP_F1_2"/>
    <property type="match status" value="3"/>
</dbReference>
<evidence type="ECO:0000313" key="16">
    <source>
        <dbReference type="Proteomes" id="UP000618051"/>
    </source>
</evidence>
<keyword evidence="3 10" id="KW-0812">Transmembrane</keyword>
<feature type="transmembrane region" description="Helical" evidence="12">
    <location>
        <begin position="928"/>
        <end position="948"/>
    </location>
</feature>
<dbReference type="GO" id="GO:0009897">
    <property type="term" value="C:external side of plasma membrane"/>
    <property type="evidence" value="ECO:0007669"/>
    <property type="project" value="TreeGrafter"/>
</dbReference>
<feature type="transmembrane region" description="Helical" evidence="12">
    <location>
        <begin position="1516"/>
        <end position="1537"/>
    </location>
</feature>
<dbReference type="GO" id="GO:0016493">
    <property type="term" value="F:C-C chemokine receptor activity"/>
    <property type="evidence" value="ECO:0007669"/>
    <property type="project" value="InterPro"/>
</dbReference>
<dbReference type="PRINTS" id="PR00657">
    <property type="entry name" value="CCCHEMOKINER"/>
</dbReference>
<dbReference type="EMBL" id="JADDUC010000047">
    <property type="protein sequence ID" value="KAG0121564.1"/>
    <property type="molecule type" value="Genomic_DNA"/>
</dbReference>
<dbReference type="GO" id="GO:0019722">
    <property type="term" value="P:calcium-mediated signaling"/>
    <property type="evidence" value="ECO:0007669"/>
    <property type="project" value="TreeGrafter"/>
</dbReference>
<evidence type="ECO:0000256" key="6">
    <source>
        <dbReference type="ARBA" id="ARBA00023136"/>
    </source>
</evidence>
<feature type="non-terminal residue" evidence="14">
    <location>
        <position position="1955"/>
    </location>
</feature>
<keyword evidence="7" id="KW-1015">Disulfide bond</keyword>
<feature type="domain" description="G-protein coupled receptors family 1 profile" evidence="13">
    <location>
        <begin position="939"/>
        <end position="1188"/>
    </location>
</feature>
<reference evidence="14" key="1">
    <citation type="submission" date="2020-10" db="EMBL/GenBank/DDBJ databases">
        <title>Feather gene expression reveals the developmental basis of iridescence in African starlings.</title>
        <authorList>
            <person name="Rubenstein D.R."/>
        </authorList>
    </citation>
    <scope>NUCLEOTIDE SEQUENCE</scope>
    <source>
        <strain evidence="14">SS15</strain>
        <tissue evidence="14">Liver</tissue>
    </source>
</reference>
<feature type="transmembrane region" description="Helical" evidence="12">
    <location>
        <begin position="520"/>
        <end position="545"/>
    </location>
</feature>
<dbReference type="InterPro" id="IPR050119">
    <property type="entry name" value="CCR1-9-like"/>
</dbReference>
<feature type="transmembrane region" description="Helical" evidence="12">
    <location>
        <begin position="1419"/>
        <end position="1440"/>
    </location>
</feature>
<feature type="transmembrane region" description="Helical" evidence="12">
    <location>
        <begin position="960"/>
        <end position="983"/>
    </location>
</feature>
<protein>
    <submittedName>
        <fullName evidence="15">C-C chemokine receptor type 5</fullName>
    </submittedName>
</protein>
<evidence type="ECO:0000256" key="10">
    <source>
        <dbReference type="RuleBase" id="RU000688"/>
    </source>
</evidence>
<dbReference type="PROSITE" id="PS00237">
    <property type="entry name" value="G_PROTEIN_RECEP_F1_1"/>
    <property type="match status" value="3"/>
</dbReference>
<gene>
    <name evidence="15" type="ORF">IHE44_0000453</name>
    <name evidence="14" type="ORF">IHE44_010733</name>
</gene>
<evidence type="ECO:0000256" key="1">
    <source>
        <dbReference type="ARBA" id="ARBA00004651"/>
    </source>
</evidence>
<dbReference type="InterPro" id="IPR017452">
    <property type="entry name" value="GPCR_Rhodpsn_7TM"/>
</dbReference>
<feature type="domain" description="G-protein coupled receptors family 1 profile" evidence="13">
    <location>
        <begin position="1363"/>
        <end position="1612"/>
    </location>
</feature>